<comment type="pathway">
    <text evidence="2">Antibiotic biosynthesis.</text>
</comment>
<dbReference type="InterPro" id="IPR036291">
    <property type="entry name" value="NAD(P)-bd_dom_sf"/>
</dbReference>
<reference evidence="15" key="1">
    <citation type="submission" date="2022-12" db="EMBL/GenBank/DDBJ databases">
        <authorList>
            <person name="Mo P."/>
        </authorList>
    </citation>
    <scope>NUCLEOTIDE SEQUENCE [LARGE SCALE GENOMIC DNA]</scope>
    <source>
        <strain evidence="15">HUAS 3-15</strain>
    </source>
</reference>
<dbReference type="PROSITE" id="PS00606">
    <property type="entry name" value="KS3_1"/>
    <property type="match status" value="2"/>
</dbReference>
<dbReference type="InterPro" id="IPR049551">
    <property type="entry name" value="PKS_DH_C"/>
</dbReference>
<evidence type="ECO:0000259" key="13">
    <source>
        <dbReference type="PROSITE" id="PS52019"/>
    </source>
</evidence>
<dbReference type="InterPro" id="IPR001031">
    <property type="entry name" value="Thioesterase"/>
</dbReference>
<dbReference type="InterPro" id="IPR050091">
    <property type="entry name" value="PKS_NRPS_Biosynth_Enz"/>
</dbReference>
<comment type="cofactor">
    <cofactor evidence="1">
        <name>pantetheine 4'-phosphate</name>
        <dbReference type="ChEBI" id="CHEBI:47942"/>
    </cofactor>
</comment>
<dbReference type="SMART" id="SM00823">
    <property type="entry name" value="PKS_PP"/>
    <property type="match status" value="2"/>
</dbReference>
<protein>
    <submittedName>
        <fullName evidence="14">Type I polyketide synthase</fullName>
    </submittedName>
</protein>
<keyword evidence="5" id="KW-0808">Transferase</keyword>
<evidence type="ECO:0000259" key="11">
    <source>
        <dbReference type="PROSITE" id="PS50075"/>
    </source>
</evidence>
<dbReference type="SMART" id="SM00824">
    <property type="entry name" value="PKS_TE"/>
    <property type="match status" value="1"/>
</dbReference>
<dbReference type="PROSITE" id="PS52019">
    <property type="entry name" value="PKS_MFAS_DH"/>
    <property type="match status" value="2"/>
</dbReference>
<keyword evidence="6" id="KW-0045">Antibiotic biosynthesis</keyword>
<evidence type="ECO:0000313" key="15">
    <source>
        <dbReference type="Proteomes" id="UP001212821"/>
    </source>
</evidence>
<dbReference type="Pfam" id="PF00975">
    <property type="entry name" value="Thioesterase"/>
    <property type="match status" value="1"/>
</dbReference>
<dbReference type="SMART" id="SM00822">
    <property type="entry name" value="PKS_KR"/>
    <property type="match status" value="2"/>
</dbReference>
<dbReference type="InterPro" id="IPR042104">
    <property type="entry name" value="PKS_dehydratase_sf"/>
</dbReference>
<feature type="region of interest" description="Disordered" evidence="10">
    <location>
        <begin position="3285"/>
        <end position="3306"/>
    </location>
</feature>
<dbReference type="EMBL" id="CP115450">
    <property type="protein sequence ID" value="WBP85572.1"/>
    <property type="molecule type" value="Genomic_DNA"/>
</dbReference>
<dbReference type="SUPFAM" id="SSF53901">
    <property type="entry name" value="Thiolase-like"/>
    <property type="match status" value="2"/>
</dbReference>
<dbReference type="InterPro" id="IPR015083">
    <property type="entry name" value="NorB/c/GfsB-D-like_docking"/>
</dbReference>
<feature type="region of interest" description="N-terminal hotdog fold" evidence="9">
    <location>
        <begin position="2616"/>
        <end position="2740"/>
    </location>
</feature>
<dbReference type="SUPFAM" id="SSF55048">
    <property type="entry name" value="Probable ACP-binding domain of malonyl-CoA ACP transacylase"/>
    <property type="match status" value="2"/>
</dbReference>
<feature type="region of interest" description="Disordered" evidence="10">
    <location>
        <begin position="1009"/>
        <end position="1030"/>
    </location>
</feature>
<dbReference type="CDD" id="cd08956">
    <property type="entry name" value="KR_3_FAS_SDR_x"/>
    <property type="match status" value="2"/>
</dbReference>
<dbReference type="PROSITE" id="PS52004">
    <property type="entry name" value="KS3_2"/>
    <property type="match status" value="2"/>
</dbReference>
<dbReference type="Pfam" id="PF14765">
    <property type="entry name" value="PS-DH"/>
    <property type="match status" value="2"/>
</dbReference>
<dbReference type="InterPro" id="IPR014043">
    <property type="entry name" value="Acyl_transferase_dom"/>
</dbReference>
<feature type="domain" description="Ketosynthase family 3 (KS3)" evidence="12">
    <location>
        <begin position="33"/>
        <end position="461"/>
    </location>
</feature>
<evidence type="ECO:0000256" key="8">
    <source>
        <dbReference type="ARBA" id="ARBA00023315"/>
    </source>
</evidence>
<dbReference type="Pfam" id="PF21089">
    <property type="entry name" value="PKS_DH_N"/>
    <property type="match status" value="2"/>
</dbReference>
<dbReference type="SMART" id="SM00825">
    <property type="entry name" value="PKS_KS"/>
    <property type="match status" value="2"/>
</dbReference>
<dbReference type="Pfam" id="PF16197">
    <property type="entry name" value="KAsynt_C_assoc"/>
    <property type="match status" value="2"/>
</dbReference>
<dbReference type="SUPFAM" id="SSF52151">
    <property type="entry name" value="FabD/lysophospholipase-like"/>
    <property type="match status" value="2"/>
</dbReference>
<dbReference type="InterPro" id="IPR016039">
    <property type="entry name" value="Thiolase-like"/>
</dbReference>
<dbReference type="Pfam" id="PF08990">
    <property type="entry name" value="Docking"/>
    <property type="match status" value="1"/>
</dbReference>
<gene>
    <name evidence="14" type="ORF">O1G21_06715</name>
</gene>
<dbReference type="SUPFAM" id="SSF51735">
    <property type="entry name" value="NAD(P)-binding Rossmann-fold domains"/>
    <property type="match status" value="4"/>
</dbReference>
<dbReference type="Pfam" id="PF08659">
    <property type="entry name" value="KR"/>
    <property type="match status" value="2"/>
</dbReference>
<dbReference type="InterPro" id="IPR014031">
    <property type="entry name" value="Ketoacyl_synth_C"/>
</dbReference>
<dbReference type="Gene3D" id="3.10.129.110">
    <property type="entry name" value="Polyketide synthase dehydratase"/>
    <property type="match status" value="2"/>
</dbReference>
<dbReference type="InterPro" id="IPR036299">
    <property type="entry name" value="Polyketide_synth_docking_sf"/>
</dbReference>
<dbReference type="PANTHER" id="PTHR43775">
    <property type="entry name" value="FATTY ACID SYNTHASE"/>
    <property type="match status" value="1"/>
</dbReference>
<dbReference type="SMART" id="SM01294">
    <property type="entry name" value="PKS_PP_betabranch"/>
    <property type="match status" value="2"/>
</dbReference>
<dbReference type="SMART" id="SM00826">
    <property type="entry name" value="PKS_DH"/>
    <property type="match status" value="2"/>
</dbReference>
<dbReference type="Pfam" id="PF02801">
    <property type="entry name" value="Ketoacyl-synt_C"/>
    <property type="match status" value="2"/>
</dbReference>
<feature type="region of interest" description="N-terminal hotdog fold" evidence="9">
    <location>
        <begin position="920"/>
        <end position="1041"/>
    </location>
</feature>
<keyword evidence="8" id="KW-0012">Acyltransferase</keyword>
<feature type="active site" description="Proton donor; for dehydratase activity" evidence="9">
    <location>
        <position position="1118"/>
    </location>
</feature>
<keyword evidence="4" id="KW-0597">Phosphoprotein</keyword>
<dbReference type="Pfam" id="PF00550">
    <property type="entry name" value="PP-binding"/>
    <property type="match status" value="2"/>
</dbReference>
<dbReference type="InterPro" id="IPR009081">
    <property type="entry name" value="PP-bd_ACP"/>
</dbReference>
<dbReference type="Gene3D" id="3.40.50.1820">
    <property type="entry name" value="alpha/beta hydrolase"/>
    <property type="match status" value="1"/>
</dbReference>
<evidence type="ECO:0000313" key="14">
    <source>
        <dbReference type="EMBL" id="WBP85572.1"/>
    </source>
</evidence>
<dbReference type="InterPro" id="IPR049552">
    <property type="entry name" value="PKS_DH_N"/>
</dbReference>
<dbReference type="InterPro" id="IPR018201">
    <property type="entry name" value="Ketoacyl_synth_AS"/>
</dbReference>
<dbReference type="InterPro" id="IPR013968">
    <property type="entry name" value="PKS_KR"/>
</dbReference>
<feature type="region of interest" description="C-terminal hotdog fold" evidence="9">
    <location>
        <begin position="1059"/>
        <end position="1195"/>
    </location>
</feature>
<dbReference type="InterPro" id="IPR006162">
    <property type="entry name" value="Ppantetheine_attach_site"/>
</dbReference>
<feature type="active site" description="Proton acceptor; for dehydratase activity" evidence="9">
    <location>
        <position position="2648"/>
    </location>
</feature>
<dbReference type="SMART" id="SM00827">
    <property type="entry name" value="PKS_AT"/>
    <property type="match status" value="2"/>
</dbReference>
<keyword evidence="3" id="KW-0596">Phosphopantetheine</keyword>
<dbReference type="InterPro" id="IPR036736">
    <property type="entry name" value="ACP-like_sf"/>
</dbReference>
<evidence type="ECO:0000256" key="3">
    <source>
        <dbReference type="ARBA" id="ARBA00022450"/>
    </source>
</evidence>
<dbReference type="InterPro" id="IPR016036">
    <property type="entry name" value="Malonyl_transacylase_ACP-bd"/>
</dbReference>
<dbReference type="SUPFAM" id="SSF47336">
    <property type="entry name" value="ACP-like"/>
    <property type="match status" value="1"/>
</dbReference>
<feature type="active site" description="Proton acceptor; for dehydratase activity" evidence="9">
    <location>
        <position position="952"/>
    </location>
</feature>
<name>A0ABY7PYU4_9ACTN</name>
<feature type="domain" description="Carrier" evidence="11">
    <location>
        <begin position="3310"/>
        <end position="3385"/>
    </location>
</feature>
<evidence type="ECO:0000256" key="6">
    <source>
        <dbReference type="ARBA" id="ARBA00023194"/>
    </source>
</evidence>
<dbReference type="Gene3D" id="3.30.70.3290">
    <property type="match status" value="2"/>
</dbReference>
<evidence type="ECO:0000256" key="1">
    <source>
        <dbReference type="ARBA" id="ARBA00001957"/>
    </source>
</evidence>
<proteinExistence type="predicted"/>
<dbReference type="Gene3D" id="1.10.1200.10">
    <property type="entry name" value="ACP-like"/>
    <property type="match status" value="2"/>
</dbReference>
<dbReference type="InterPro" id="IPR020841">
    <property type="entry name" value="PKS_Beta-ketoAc_synthase_dom"/>
</dbReference>
<dbReference type="InterPro" id="IPR014030">
    <property type="entry name" value="Ketoacyl_synth_N"/>
</dbReference>
<dbReference type="Proteomes" id="UP001212821">
    <property type="component" value="Chromosome"/>
</dbReference>
<dbReference type="PROSITE" id="PS00012">
    <property type="entry name" value="PHOSPHOPANTETHEINE"/>
    <property type="match status" value="2"/>
</dbReference>
<dbReference type="InterPro" id="IPR020802">
    <property type="entry name" value="TesA-like"/>
</dbReference>
<dbReference type="InterPro" id="IPR020806">
    <property type="entry name" value="PKS_PP-bd"/>
</dbReference>
<evidence type="ECO:0000256" key="7">
    <source>
        <dbReference type="ARBA" id="ARBA00023268"/>
    </source>
</evidence>
<feature type="domain" description="PKS/mFAS DH" evidence="13">
    <location>
        <begin position="920"/>
        <end position="1195"/>
    </location>
</feature>
<dbReference type="PROSITE" id="PS50075">
    <property type="entry name" value="CARRIER"/>
    <property type="match status" value="2"/>
</dbReference>
<evidence type="ECO:0000256" key="9">
    <source>
        <dbReference type="PROSITE-ProRule" id="PRU01363"/>
    </source>
</evidence>
<dbReference type="Pfam" id="PF22953">
    <property type="entry name" value="SpnB_Rossmann"/>
    <property type="match status" value="2"/>
</dbReference>
<dbReference type="InterPro" id="IPR020807">
    <property type="entry name" value="PKS_DH"/>
</dbReference>
<dbReference type="Gene3D" id="3.40.366.10">
    <property type="entry name" value="Malonyl-Coenzyme A Acyl Carrier Protein, domain 2"/>
    <property type="match status" value="2"/>
</dbReference>
<dbReference type="Gene3D" id="3.40.50.720">
    <property type="entry name" value="NAD(P)-binding Rossmann-like Domain"/>
    <property type="match status" value="2"/>
</dbReference>
<sequence>MSNEQKLLQYLKRVTADLDDANRRLRDTEDRSHEPIAIVGIGCRFPGGVRSAEQMWDMLAAGTDTLVPFPEDRGWDLAALYDPDPDRAGTSYVREGGFLDGAADFDPAFFGISPREARAMDPQQRVMLEVAWETLESAGLDPTALRESRTGVFMGTNGQDYGALFGGQPPEEGLEGYIGTGNAASVLSGRLSYVLGLEGPAVTVDTACSASLVSLHLAAEALRRGECTLALAGGVTVMSTPRVFVEFSRQRGLASDGRCKPFAAAADGTGWGEGAGLLLLERLSDAKRNGHRVLAVIRGSAVNQDGASNGLTAPNGPAQQRVIRQALANARLTTDQVDAVEAHGTGTRLGDPIEAQALLATYGRGRSEERPLWLGSVKSNIGHTQAAAGVAGVIKMVLAMRNGLLPRTLHVDEPTPHVDWSAGAVRLLAEASPWPSTGAPRRAGISAFGVSGTNAHLILEQAPLDEESTEPAEPTGPRPSVVPWILSAKTPEALRARAEQLRAHAEANPDLAVADIAHSLTLAPLFEQRAAVTATTREESLAGLAALSDGATAVSGKTVFLFTGQGSQRLGMGRELYGAFPVFAGVFDAVCAELDGHLDGSVREVVFGDDAELLNRTVWAQAGLFALEVALFRLLESWGVSPDLLLGHSIGEVAAAHVAGVFSLEDAAALVAARGRLMQALPAGGAMLAVAVDQQTAVELLAGCEGLVDVAAVNGPRSVVLSGEAGAIGEIEQAALAAGHRVKRLSVSHAFHSPLMEPMLAEFGTVVSALKADEPRIPVVSNVTGALATAEELTSPDYWVRHVRQAVLFHDGVRTASQLGATRFVELGPDGVLTALAQDCLTDTATHAFTPVLRRDREEPLAAMSALGDLFTHGVVPDWQAVFSGRRVDLPTYPFQRQRYWTTVDRVGDVASAGVLPVGHPLLGAMVVLADDDQVLFTGRLSVSTHPWLADHAIAGTVFVPGTAYVELAVRAGDQVGCDRIDELTIEAPLVLPEQDSVQLQVSVGRPDAQGTRPLTFHSRHGDEPWTRHATGRLGLATPTRPGGTAGTAALTVWPPQDAEEVSIEGLYPHLAEAGFGYGPAFQGLRAVWRRGREVFAEVELPQEREAGRFALHPALLDSALHAVGLGEFVTDNRPSLPFSWSGVTLHATGATALRVRLSPAGTDAVALDVADATGAPVATVEELALRPVAGERQRQRSDSLFRVDWVAQPLPETTESTLCWVGSVEELQALDPVPATVLVSCDRTGELLADVHGTTHGALALLHAWLADARHHSSQLVFVTRAALAVRPGEQVDGLEQAPVWGLVRSAQAENPGSFRLVDLDGDAGSGSALAAALTLDEPQLALRGGQVLAPRLARATGAPDEASPWDGGGTVLITGGTGGLGGLLARHLAREHGVRQLLLTSRRGPAAEGAAELVEELAALGASARVVSCDVTDRTALAELLDGIPAEQPLAAVVHTAGVLDDGVIGSLTPERVDTVLRPKADAAWHLHELTKDRGLAAFVLFSSASGVFGAPGQGSYSAGNVFLDALAQYRRGLGLPATSLAWGLWAEGSGMGGRLASGDRERITGSGLAALSAAEGLRLFDLALGTDEALLVPTPLDLRSPGGSVAVPALLRGLVRVPVRRTAAASAAAANRTDWSERTLLGLVHTQVAAVLGHAAADAVAVDRAFTELGFDSLTAVELRNRLTTETGLRLPATLIFDHPSPAALVRHLCEELVGEPGRDAAAERPAVPGGPVDDDPVVVIGMACRYPGGVRSPEDLWDLVAAGRDGIGAFPEDRGWDLDGLFDQDPDAPGRSYVREGGFLHEAGEFDAGFFGISPREALAMDPQQRLLLETAWEAFERAGVDPSSVRGSSTGVFAGVMYHDYASGLGEVPEGVDGYLSTGNAGSVLSGRVSYALGLEGPAVTVDTACSSSLVTVHLAAQALRQGECSLALAGGVTVMATPTTFVEFSLQRGLASDGRCKSFAASADGTGWGEGVGLLLLERLSDARRNGHRVLAVIRGSAVNQDGASNGLTAPNGPAQQRVIRQALAQAKLTSDQIDLVEAHGTGTKLGDPIEAQALLATYGRERPEDRPLWLGSLKSNIGHTQAAAGVGGIIKSVMAIRGGLMPKTLHVDEPSPHIDWSAGAVSLLTEARPWPETSRPRRAAVSSFGISGTNAHVIVEQAPEALAAEPVAQAPVLDDAALPWILSAKSAEALRAQARELAAHLEAQPERSAADVGLSLATARTAFEHRAAVVAADREGFLQGLAALAAAEPVEHLVTGSARTSAKPVFVFPGQGAQWVGMAVELARVSPVFAARLAECGQALSRFVDWSLDEVLVDEVALARVDVVQPVLWAVMVSLAELWRSFGVVPAAVVGHSQGEIAAACVSGALGLVDGARVVALRSRALLALSGRGGMVAVPVGRAEAEALLVEGLSVAAVNGPRSVVVSGEVGPLEELLARVEGARRVPVDYASHSAQVEEIEGELLEVLAGLRPVAAEVPFLSTVTGEWLEGGELDAGYWYRNLRGTVRFEEVTEQLAAQGHVFIEVSPHPVLVPGLDAPALGTLRRQDGSAQRFTTALAEAFVRGVEIDWSLVYPDAALVDLPTYAFQRQRYWLEAGTGTGDVASAGVEAVGHPLLGAAVALAGSEGTVLTGRLSLRSHRWLADHAVNGVVLLPGTAFVELALQAGEQAGCARVEELTLEAPLVLPATGAVQLQLALEPADARGRRALAVYARGADEPGQPWVRHASGVLSDAEAPEPAVREVWPPAPAESIPLDGFYQGLADAGLEYGPAFQGLRAAWRRGAEVFAEVRLDQEQEAGRFGLHPALLDAALHAVGLGSFLDGGGVRLPFSWNGVSLRTAGASTLRVRIAPAGADAVSLTVHDGTGALVADVDSLVLRPLAKDQLAARDALFRVEWKQVNLPKEAARPGSVELVEVDTSAGVRAAVHGVLGSVQGVLAADGASRRLVFVTRGAVGLSGDGLVDPAAAAVWGLVRSAQSEHPGRFVLVDVDGSPESSALLEVVGAGEEPQVAVRSGVVSVPRLVRAGLVSSSDAPGFGSGGTVLVTGGLGVLGRLVARHLVEVHGVRHLVLTGRRGLASEGAAGFVAELAGLGASVRVVACDAGDRGALAELLEGIGAGEPLRAVVHAAGVLDDGVVGSLTPERVDSVLRPKVDAVWNLHELTVGLGLSAFVVFSSASGVLGAPGQGSYAAANAFLDAFAQYRRGLGLPATSLAWGLWAERGGMTAGLGSVEVGRISRGGMLPLSTREGLALFDAGLTHDHPVLVPARIDLPALRAQSREEGLPPLLHDLVPPAPKRGSRETAPAADLTDPLALVRAHAAAVLGYAGPDQVDPDRKFLEMGFDSLTSVRLRNRLNTAAGLTLSAMAVFDHPTPRLLADHLRGELTVPEAPVTAEPAGTIGLLYRQACADGKVKEATDLLMVASQLRPSFSAGSVAETRPMLEPVRLADGPAAPALVCLPSLTAMSSPHQYARFAAAFGPRRAVSALPLPGYLQGEELPDSAEAIVELIARSVLHGADGAPFALVGYSSGGWAAHDVAARLERLGSPAAALVLLDTFLPGEAADPAFRTDMVKAMFDREEEYGWTTDARLTAMGGYFRHFHGWTPEAISTPTLLVRAEQSLGDRRASWPLRHTAVDVEGDHFTMLEAAAGSAAGAVDDWLRTVQPKQSTEGKTTQQ</sequence>
<organism evidence="14 15">
    <name type="scientific">Kitasatospora cathayae</name>
    <dbReference type="NCBI Taxonomy" id="3004092"/>
    <lineage>
        <taxon>Bacteria</taxon>
        <taxon>Bacillati</taxon>
        <taxon>Actinomycetota</taxon>
        <taxon>Actinomycetes</taxon>
        <taxon>Kitasatosporales</taxon>
        <taxon>Streptomycetaceae</taxon>
        <taxon>Kitasatospora</taxon>
    </lineage>
</organism>
<accession>A0ABY7PYU4</accession>
<evidence type="ECO:0000256" key="5">
    <source>
        <dbReference type="ARBA" id="ARBA00022679"/>
    </source>
</evidence>
<dbReference type="InterPro" id="IPR055123">
    <property type="entry name" value="SpnB-like_Rossmann"/>
</dbReference>
<dbReference type="Gene3D" id="3.40.47.10">
    <property type="match status" value="2"/>
</dbReference>
<feature type="domain" description="Carrier" evidence="11">
    <location>
        <begin position="1641"/>
        <end position="1716"/>
    </location>
</feature>
<evidence type="ECO:0000259" key="12">
    <source>
        <dbReference type="PROSITE" id="PS52004"/>
    </source>
</evidence>
<dbReference type="InterPro" id="IPR001227">
    <property type="entry name" value="Ac_transferase_dom_sf"/>
</dbReference>
<feature type="region of interest" description="C-terminal hotdog fold" evidence="9">
    <location>
        <begin position="2752"/>
        <end position="2888"/>
    </location>
</feature>
<keyword evidence="15" id="KW-1185">Reference proteome</keyword>
<keyword evidence="7" id="KW-0511">Multifunctional enzyme</keyword>
<dbReference type="InterPro" id="IPR032821">
    <property type="entry name" value="PKS_assoc"/>
</dbReference>
<dbReference type="InterPro" id="IPR057326">
    <property type="entry name" value="KR_dom"/>
</dbReference>
<evidence type="ECO:0000256" key="10">
    <source>
        <dbReference type="SAM" id="MobiDB-lite"/>
    </source>
</evidence>
<dbReference type="Pfam" id="PF00698">
    <property type="entry name" value="Acyl_transf_1"/>
    <property type="match status" value="2"/>
</dbReference>
<dbReference type="CDD" id="cd00833">
    <property type="entry name" value="PKS"/>
    <property type="match status" value="2"/>
</dbReference>
<dbReference type="PANTHER" id="PTHR43775:SF51">
    <property type="entry name" value="INACTIVE PHENOLPHTHIOCEROL SYNTHESIS POLYKETIDE SYNTHASE TYPE I PKS1-RELATED"/>
    <property type="match status" value="1"/>
</dbReference>
<evidence type="ECO:0000256" key="2">
    <source>
        <dbReference type="ARBA" id="ARBA00004792"/>
    </source>
</evidence>
<dbReference type="InterPro" id="IPR029058">
    <property type="entry name" value="AB_hydrolase_fold"/>
</dbReference>
<dbReference type="InterPro" id="IPR049900">
    <property type="entry name" value="PKS_mFAS_DH"/>
</dbReference>
<dbReference type="SUPFAM" id="SSF101173">
    <property type="entry name" value="Docking domain B of the erythromycin polyketide synthase (DEBS)"/>
    <property type="match status" value="1"/>
</dbReference>
<dbReference type="Pfam" id="PF00109">
    <property type="entry name" value="ketoacyl-synt"/>
    <property type="match status" value="2"/>
</dbReference>
<dbReference type="SUPFAM" id="SSF53474">
    <property type="entry name" value="alpha/beta-Hydrolases"/>
    <property type="match status" value="1"/>
</dbReference>
<feature type="domain" description="PKS/mFAS DH" evidence="13">
    <location>
        <begin position="2616"/>
        <end position="2888"/>
    </location>
</feature>
<feature type="domain" description="Ketosynthase family 3 (KS3)" evidence="12">
    <location>
        <begin position="1738"/>
        <end position="2164"/>
    </location>
</feature>
<evidence type="ECO:0000256" key="4">
    <source>
        <dbReference type="ARBA" id="ARBA00022553"/>
    </source>
</evidence>
<dbReference type="InterPro" id="IPR016035">
    <property type="entry name" value="Acyl_Trfase/lysoPLipase"/>
</dbReference>
<feature type="active site" description="Proton donor; for dehydratase activity" evidence="9">
    <location>
        <position position="2811"/>
    </location>
</feature>